<evidence type="ECO:0000259" key="9">
    <source>
        <dbReference type="Pfam" id="PF07992"/>
    </source>
</evidence>
<dbReference type="PIRSF" id="PIRSF000350">
    <property type="entry name" value="Mercury_reductase_MerA"/>
    <property type="match status" value="1"/>
</dbReference>
<dbReference type="Gene3D" id="3.50.50.60">
    <property type="entry name" value="FAD/NAD(P)-binding domain"/>
    <property type="match status" value="2"/>
</dbReference>
<evidence type="ECO:0000256" key="5">
    <source>
        <dbReference type="PIRSR" id="PIRSR000350-3"/>
    </source>
</evidence>
<dbReference type="PRINTS" id="PR00368">
    <property type="entry name" value="FADPNR"/>
</dbReference>
<protein>
    <submittedName>
        <fullName evidence="10">Dihydrolipoamide dehydrogenase</fullName>
        <ecNumber evidence="10">1.8.1.4</ecNumber>
    </submittedName>
</protein>
<dbReference type="EC" id="1.8.1.4" evidence="10"/>
<name>A0A841A8M9_9MICO</name>
<comment type="caution">
    <text evidence="10">The sequence shown here is derived from an EMBL/GenBank/DDBJ whole genome shotgun (WGS) entry which is preliminary data.</text>
</comment>
<keyword evidence="5" id="KW-0547">Nucleotide-binding</keyword>
<evidence type="ECO:0000256" key="7">
    <source>
        <dbReference type="SAM" id="MobiDB-lite"/>
    </source>
</evidence>
<dbReference type="GO" id="GO:0050660">
    <property type="term" value="F:flavin adenine dinucleotide binding"/>
    <property type="evidence" value="ECO:0007669"/>
    <property type="project" value="TreeGrafter"/>
</dbReference>
<evidence type="ECO:0000256" key="3">
    <source>
        <dbReference type="ARBA" id="ARBA00022827"/>
    </source>
</evidence>
<gene>
    <name evidence="10" type="ORF">HNR70_000100</name>
</gene>
<sequence length="534" mass="54823">MASDDTPTPATTPADSDVLTADVIVLGGGPVGENVAQYAIEGTDLTAVLVEGELLGGECSYYACMPSKALLRPLAVADAAAHLPGISTPEVDVPALLARRDDWVSHYDDADQVSWAEGAGMRVVRGHGRLVGEREVEVRVEVESTSDSADGRTPQRLRAERAVVLATGSVPVLPRALAHLAPWTSRDVTGVVEIPKELVIVGGGVVAVEAATWMAALGSRVRMLVRGDALLRGMEPFAGRHVLKALRALGVEVELGASVVSGERDGAEETGLGKIHGGRVALQVAGTGGAGGPSAEGERAADGTGAGATREVSADEVLIATGRRPRLDDVGLESLGLSPADITGADARSAASGAATSDDATGAPLPAWLHVVGDASGEAPLTHWGKYRARVIGQAIRAEATGEEPEPVPEVVPVPQVVFTDPQVAAVGLTEAEATSAGLDVVTARVPFGGAAGAALLRDDVTGTAQLVVDREAGTLVGATFVGPEAAELLHAATIAIVGRVPIHVLRHAVPSYPTASELWLRLLEELPRELRRG</sequence>
<keyword evidence="2" id="KW-0285">Flavoprotein</keyword>
<keyword evidence="3 5" id="KW-0274">FAD</keyword>
<feature type="binding site" evidence="5">
    <location>
        <position position="374"/>
    </location>
    <ligand>
        <name>FAD</name>
        <dbReference type="ChEBI" id="CHEBI:57692"/>
    </ligand>
</feature>
<dbReference type="EMBL" id="JACHLZ010000001">
    <property type="protein sequence ID" value="MBB5830287.1"/>
    <property type="molecule type" value="Genomic_DNA"/>
</dbReference>
<dbReference type="Pfam" id="PF02852">
    <property type="entry name" value="Pyr_redox_dim"/>
    <property type="match status" value="1"/>
</dbReference>
<dbReference type="InterPro" id="IPR016156">
    <property type="entry name" value="FAD/NAD-linked_Rdtase_dimer_sf"/>
</dbReference>
<evidence type="ECO:0000259" key="8">
    <source>
        <dbReference type="Pfam" id="PF02852"/>
    </source>
</evidence>
<evidence type="ECO:0000313" key="11">
    <source>
        <dbReference type="Proteomes" id="UP000588158"/>
    </source>
</evidence>
<dbReference type="InterPro" id="IPR004099">
    <property type="entry name" value="Pyr_nucl-diS_OxRdtase_dimer"/>
</dbReference>
<dbReference type="PRINTS" id="PR00411">
    <property type="entry name" value="PNDRDTASEI"/>
</dbReference>
<dbReference type="InterPro" id="IPR050151">
    <property type="entry name" value="Class-I_Pyr_Nuc-Dis_Oxidored"/>
</dbReference>
<dbReference type="InterPro" id="IPR023753">
    <property type="entry name" value="FAD/NAD-binding_dom"/>
</dbReference>
<evidence type="ECO:0000256" key="4">
    <source>
        <dbReference type="ARBA" id="ARBA00023027"/>
    </source>
</evidence>
<dbReference type="Proteomes" id="UP000588158">
    <property type="component" value="Unassembled WGS sequence"/>
</dbReference>
<feature type="domain" description="Pyridine nucleotide-disulphide oxidoreductase dimerisation" evidence="8">
    <location>
        <begin position="414"/>
        <end position="519"/>
    </location>
</feature>
<feature type="binding site" evidence="5">
    <location>
        <begin position="167"/>
        <end position="169"/>
    </location>
    <ligand>
        <name>FAD</name>
        <dbReference type="ChEBI" id="CHEBI:57692"/>
    </ligand>
</feature>
<dbReference type="Pfam" id="PF07992">
    <property type="entry name" value="Pyr_redox_2"/>
    <property type="match status" value="1"/>
</dbReference>
<evidence type="ECO:0000256" key="1">
    <source>
        <dbReference type="ARBA" id="ARBA00007532"/>
    </source>
</evidence>
<evidence type="ECO:0000256" key="6">
    <source>
        <dbReference type="PIRSR" id="PIRSR000350-4"/>
    </source>
</evidence>
<feature type="domain" description="FAD/NAD(P)-binding" evidence="9">
    <location>
        <begin position="22"/>
        <end position="337"/>
    </location>
</feature>
<dbReference type="RefSeq" id="WP_184323932.1">
    <property type="nucleotide sequence ID" value="NZ_JACHLZ010000001.1"/>
</dbReference>
<dbReference type="PANTHER" id="PTHR22912">
    <property type="entry name" value="DISULFIDE OXIDOREDUCTASE"/>
    <property type="match status" value="1"/>
</dbReference>
<dbReference type="PANTHER" id="PTHR22912:SF151">
    <property type="entry name" value="DIHYDROLIPOYL DEHYDROGENASE, MITOCHONDRIAL"/>
    <property type="match status" value="1"/>
</dbReference>
<feature type="binding site" evidence="5">
    <location>
        <position position="322"/>
    </location>
    <ligand>
        <name>NAD(+)</name>
        <dbReference type="ChEBI" id="CHEBI:57540"/>
    </ligand>
</feature>
<dbReference type="InterPro" id="IPR001100">
    <property type="entry name" value="Pyr_nuc-diS_OxRdtase"/>
</dbReference>
<feature type="disulfide bond" description="Redox-active" evidence="6">
    <location>
        <begin position="59"/>
        <end position="64"/>
    </location>
</feature>
<feature type="binding site" evidence="5">
    <location>
        <position position="68"/>
    </location>
    <ligand>
        <name>FAD</name>
        <dbReference type="ChEBI" id="CHEBI:57692"/>
    </ligand>
</feature>
<feature type="region of interest" description="Disordered" evidence="7">
    <location>
        <begin position="286"/>
        <end position="309"/>
    </location>
</feature>
<reference evidence="10 11" key="1">
    <citation type="submission" date="2020-08" db="EMBL/GenBank/DDBJ databases">
        <title>Sequencing the genomes of 1000 actinobacteria strains.</title>
        <authorList>
            <person name="Klenk H.-P."/>
        </authorList>
    </citation>
    <scope>NUCLEOTIDE SEQUENCE [LARGE SCALE GENOMIC DNA]</scope>
    <source>
        <strain evidence="10 11">DSM 28796</strain>
    </source>
</reference>
<dbReference type="SUPFAM" id="SSF51905">
    <property type="entry name" value="FAD/NAD(P)-binding domain"/>
    <property type="match status" value="2"/>
</dbReference>
<evidence type="ECO:0000313" key="10">
    <source>
        <dbReference type="EMBL" id="MBB5830287.1"/>
    </source>
</evidence>
<feature type="binding site" evidence="5">
    <location>
        <begin position="202"/>
        <end position="209"/>
    </location>
    <ligand>
        <name>NAD(+)</name>
        <dbReference type="ChEBI" id="CHEBI:57540"/>
    </ligand>
</feature>
<dbReference type="GO" id="GO:0004148">
    <property type="term" value="F:dihydrolipoyl dehydrogenase (NADH) activity"/>
    <property type="evidence" value="ECO:0007669"/>
    <property type="project" value="UniProtKB-EC"/>
</dbReference>
<feature type="binding site" evidence="5">
    <location>
        <position position="128"/>
    </location>
    <ligand>
        <name>FAD</name>
        <dbReference type="ChEBI" id="CHEBI:57692"/>
    </ligand>
</feature>
<organism evidence="10 11">
    <name type="scientific">Brachybacterium aquaticum</name>
    <dbReference type="NCBI Taxonomy" id="1432564"/>
    <lineage>
        <taxon>Bacteria</taxon>
        <taxon>Bacillati</taxon>
        <taxon>Actinomycetota</taxon>
        <taxon>Actinomycetes</taxon>
        <taxon>Micrococcales</taxon>
        <taxon>Dermabacteraceae</taxon>
        <taxon>Brachybacterium</taxon>
    </lineage>
</organism>
<comment type="cofactor">
    <cofactor evidence="5">
        <name>FAD</name>
        <dbReference type="ChEBI" id="CHEBI:57692"/>
    </cofactor>
    <text evidence="5">Binds 1 FAD per subunit.</text>
</comment>
<dbReference type="GO" id="GO:0006103">
    <property type="term" value="P:2-oxoglutarate metabolic process"/>
    <property type="evidence" value="ECO:0007669"/>
    <property type="project" value="TreeGrafter"/>
</dbReference>
<dbReference type="Gene3D" id="3.30.390.30">
    <property type="match status" value="1"/>
</dbReference>
<dbReference type="SUPFAM" id="SSF55424">
    <property type="entry name" value="FAD/NAD-linked reductases, dimerisation (C-terminal) domain"/>
    <property type="match status" value="1"/>
</dbReference>
<keyword evidence="4 5" id="KW-0520">NAD</keyword>
<comment type="similarity">
    <text evidence="1">Belongs to the class-I pyridine nucleotide-disulfide oxidoreductase family.</text>
</comment>
<accession>A0A841A8M9</accession>
<dbReference type="InterPro" id="IPR036188">
    <property type="entry name" value="FAD/NAD-bd_sf"/>
</dbReference>
<proteinExistence type="inferred from homology"/>
<keyword evidence="10" id="KW-0560">Oxidoreductase</keyword>
<dbReference type="AlphaFoldDB" id="A0A841A8M9"/>
<evidence type="ECO:0000256" key="2">
    <source>
        <dbReference type="ARBA" id="ARBA00022630"/>
    </source>
</evidence>
<keyword evidence="11" id="KW-1185">Reference proteome</keyword>